<dbReference type="HOGENOM" id="CLU_2677761_0_0_1"/>
<evidence type="ECO:0000313" key="1">
    <source>
        <dbReference type="EMBL" id="KDQ58901.1"/>
    </source>
</evidence>
<keyword evidence="2" id="KW-1185">Reference proteome</keyword>
<gene>
    <name evidence="1" type="ORF">JAAARDRAFT_33622</name>
</gene>
<sequence>VELQGLISSFVLEARDLYNLCLVSRAVNAYSTPILYHTIIISDNYDAWSATILSSNPQSPFATMVHKLTLLCPPN</sequence>
<evidence type="ECO:0000313" key="2">
    <source>
        <dbReference type="Proteomes" id="UP000027265"/>
    </source>
</evidence>
<accession>A0A067Q8I5</accession>
<dbReference type="Proteomes" id="UP000027265">
    <property type="component" value="Unassembled WGS sequence"/>
</dbReference>
<dbReference type="EMBL" id="KL197716">
    <property type="protein sequence ID" value="KDQ58901.1"/>
    <property type="molecule type" value="Genomic_DNA"/>
</dbReference>
<dbReference type="AlphaFoldDB" id="A0A067Q8I5"/>
<proteinExistence type="predicted"/>
<reference evidence="2" key="1">
    <citation type="journal article" date="2014" name="Proc. Natl. Acad. Sci. U.S.A.">
        <title>Extensive sampling of basidiomycete genomes demonstrates inadequacy of the white-rot/brown-rot paradigm for wood decay fungi.</title>
        <authorList>
            <person name="Riley R."/>
            <person name="Salamov A.A."/>
            <person name="Brown D.W."/>
            <person name="Nagy L.G."/>
            <person name="Floudas D."/>
            <person name="Held B.W."/>
            <person name="Levasseur A."/>
            <person name="Lombard V."/>
            <person name="Morin E."/>
            <person name="Otillar R."/>
            <person name="Lindquist E.A."/>
            <person name="Sun H."/>
            <person name="LaButti K.M."/>
            <person name="Schmutz J."/>
            <person name="Jabbour D."/>
            <person name="Luo H."/>
            <person name="Baker S.E."/>
            <person name="Pisabarro A.G."/>
            <person name="Walton J.D."/>
            <person name="Blanchette R.A."/>
            <person name="Henrissat B."/>
            <person name="Martin F."/>
            <person name="Cullen D."/>
            <person name="Hibbett D.S."/>
            <person name="Grigoriev I.V."/>
        </authorList>
    </citation>
    <scope>NUCLEOTIDE SEQUENCE [LARGE SCALE GENOMIC DNA]</scope>
    <source>
        <strain evidence="2">MUCL 33604</strain>
    </source>
</reference>
<name>A0A067Q8I5_9AGAM</name>
<feature type="non-terminal residue" evidence="1">
    <location>
        <position position="1"/>
    </location>
</feature>
<protein>
    <submittedName>
        <fullName evidence="1">Uncharacterized protein</fullName>
    </submittedName>
</protein>
<feature type="non-terminal residue" evidence="1">
    <location>
        <position position="75"/>
    </location>
</feature>
<organism evidence="1 2">
    <name type="scientific">Jaapia argillacea MUCL 33604</name>
    <dbReference type="NCBI Taxonomy" id="933084"/>
    <lineage>
        <taxon>Eukaryota</taxon>
        <taxon>Fungi</taxon>
        <taxon>Dikarya</taxon>
        <taxon>Basidiomycota</taxon>
        <taxon>Agaricomycotina</taxon>
        <taxon>Agaricomycetes</taxon>
        <taxon>Agaricomycetidae</taxon>
        <taxon>Jaapiales</taxon>
        <taxon>Jaapiaceae</taxon>
        <taxon>Jaapia</taxon>
    </lineage>
</organism>
<dbReference type="InParanoid" id="A0A067Q8I5"/>